<dbReference type="InterPro" id="IPR018650">
    <property type="entry name" value="STSV1_Orf64"/>
</dbReference>
<comment type="caution">
    <text evidence="2">The sequence shown here is derived from an EMBL/GenBank/DDBJ whole genome shotgun (WGS) entry which is preliminary data.</text>
</comment>
<keyword evidence="1" id="KW-0472">Membrane</keyword>
<keyword evidence="1" id="KW-0812">Transmembrane</keyword>
<reference evidence="2 3" key="1">
    <citation type="submission" date="2019-10" db="EMBL/GenBank/DDBJ databases">
        <title>Dictyobacter vulcani sp. nov., within the class Ktedonobacteria, isolated from soil of volcanic Mt. Zao.</title>
        <authorList>
            <person name="Zheng Y."/>
            <person name="Wang C.M."/>
            <person name="Sakai Y."/>
            <person name="Abe K."/>
            <person name="Yokota A."/>
            <person name="Yabe S."/>
        </authorList>
    </citation>
    <scope>NUCLEOTIDE SEQUENCE [LARGE SCALE GENOMIC DNA]</scope>
    <source>
        <strain evidence="2 3">W12</strain>
    </source>
</reference>
<accession>A0A5J4KCX2</accession>
<dbReference type="Proteomes" id="UP000326912">
    <property type="component" value="Unassembled WGS sequence"/>
</dbReference>
<feature type="transmembrane region" description="Helical" evidence="1">
    <location>
        <begin position="205"/>
        <end position="229"/>
    </location>
</feature>
<evidence type="ECO:0000256" key="1">
    <source>
        <dbReference type="SAM" id="Phobius"/>
    </source>
</evidence>
<dbReference type="Pfam" id="PF09852">
    <property type="entry name" value="DUF2079"/>
    <property type="match status" value="1"/>
</dbReference>
<feature type="transmembrane region" description="Helical" evidence="1">
    <location>
        <begin position="180"/>
        <end position="198"/>
    </location>
</feature>
<feature type="transmembrane region" description="Helical" evidence="1">
    <location>
        <begin position="129"/>
        <end position="149"/>
    </location>
</feature>
<dbReference type="AlphaFoldDB" id="A0A5J4KCX2"/>
<proteinExistence type="predicted"/>
<feature type="transmembrane region" description="Helical" evidence="1">
    <location>
        <begin position="366"/>
        <end position="385"/>
    </location>
</feature>
<protein>
    <recommendedName>
        <fullName evidence="4">Glycosyltransferase RgtA/B/C/D-like domain-containing protein</fullName>
    </recommendedName>
</protein>
<evidence type="ECO:0000313" key="2">
    <source>
        <dbReference type="EMBL" id="GER86678.1"/>
    </source>
</evidence>
<dbReference type="RefSeq" id="WP_151754772.1">
    <property type="nucleotide sequence ID" value="NZ_BKZW01000001.1"/>
</dbReference>
<evidence type="ECO:0008006" key="4">
    <source>
        <dbReference type="Google" id="ProtNLM"/>
    </source>
</evidence>
<keyword evidence="3" id="KW-1185">Reference proteome</keyword>
<evidence type="ECO:0000313" key="3">
    <source>
        <dbReference type="Proteomes" id="UP000326912"/>
    </source>
</evidence>
<dbReference type="EMBL" id="BKZW01000001">
    <property type="protein sequence ID" value="GER86678.1"/>
    <property type="molecule type" value="Genomic_DNA"/>
</dbReference>
<feature type="transmembrane region" description="Helical" evidence="1">
    <location>
        <begin position="414"/>
        <end position="432"/>
    </location>
</feature>
<gene>
    <name evidence="2" type="ORF">KDW_08400</name>
</gene>
<feature type="transmembrane region" description="Helical" evidence="1">
    <location>
        <begin position="326"/>
        <end position="346"/>
    </location>
</feature>
<sequence>MSKEIWRKRLVYARDRLCLYPEPQPLPRTRTFWVMTGLITLAVVCFCVFYISYMGARHLAFQTNAEDFGIMDQSIWNTSHGNILHDSICNIKGDTNCASPDGYVRFAIHFEPILFPISWLYFLWSDPRVLFFLQTLVVALGAYPAFWLARLRLRNEWLGGAFAFLYLLYPAQLQATTSDFHAVTLTTAFLLFTLYFMYTRQTLWFFVFAILSMACKENIPLVVASIGLWSVLFQRRWKSGLALALLALVWFVVATKVIMPHFSPTGLPLLSGRYGGTGGAGLLLKDALFHPINFLHTYVFEYKHLSYIHAVLAPAGYIPKPHGGGIFYLPMLAPWILVMGLPSLAVNMLSSNSQQYSGLFHYNADLVPIIIFSTIEALLVVRWLVQISLAGLARRGVDASSLQFPGSRWFNQHVLSAILISLLLVGVLGSTLRTDYYFHGQLPVSIGFQWPQASAHEALAQKFMAMIPEDASVSAQTKLVPHLSHRKNIYMFPYAVDTTLTGKQYADKLADYVLLDVTGDIYPYFESPQYITQVKSVLAEGKYGVLAAQDGYLLLKRGLRAPHTLPRTGQAQNPASRLFDLPPGFCSNIYVSEKEVQNPLQVQFQQKDGGKMQLIGYQVGASSPFSRTNGYGTLTTYWRVDQVGKLPLQELILLRGDNGHEYFVSTDVSDLAWCPTQTWKPGSIVRLTSRTFNLQKSGIANGLAQMSIALLPQAQTSSTIMDVQARLPLQVLNAPGTVSVNQSTKALQLMPLTIVD</sequence>
<feature type="transmembrane region" description="Helical" evidence="1">
    <location>
        <begin position="156"/>
        <end position="174"/>
    </location>
</feature>
<feature type="transmembrane region" description="Helical" evidence="1">
    <location>
        <begin position="241"/>
        <end position="259"/>
    </location>
</feature>
<organism evidence="2 3">
    <name type="scientific">Dictyobacter vulcani</name>
    <dbReference type="NCBI Taxonomy" id="2607529"/>
    <lineage>
        <taxon>Bacteria</taxon>
        <taxon>Bacillati</taxon>
        <taxon>Chloroflexota</taxon>
        <taxon>Ktedonobacteria</taxon>
        <taxon>Ktedonobacterales</taxon>
        <taxon>Dictyobacteraceae</taxon>
        <taxon>Dictyobacter</taxon>
    </lineage>
</organism>
<keyword evidence="1" id="KW-1133">Transmembrane helix</keyword>
<name>A0A5J4KCX2_9CHLR</name>
<feature type="transmembrane region" description="Helical" evidence="1">
    <location>
        <begin position="32"/>
        <end position="53"/>
    </location>
</feature>